<dbReference type="Proteomes" id="UP001165960">
    <property type="component" value="Unassembled WGS sequence"/>
</dbReference>
<evidence type="ECO:0000313" key="2">
    <source>
        <dbReference type="Proteomes" id="UP001165960"/>
    </source>
</evidence>
<keyword evidence="2" id="KW-1185">Reference proteome</keyword>
<protein>
    <submittedName>
        <fullName evidence="1">Uncharacterized protein</fullName>
    </submittedName>
</protein>
<gene>
    <name evidence="1" type="ORF">DSO57_1005147</name>
</gene>
<comment type="caution">
    <text evidence="1">The sequence shown here is derived from an EMBL/GenBank/DDBJ whole genome shotgun (WGS) entry which is preliminary data.</text>
</comment>
<dbReference type="EMBL" id="QTSX02006403">
    <property type="protein sequence ID" value="KAJ9055327.1"/>
    <property type="molecule type" value="Genomic_DNA"/>
</dbReference>
<accession>A0ACC2RZ10</accession>
<name>A0ACC2RZ10_9FUNG</name>
<reference evidence="1" key="1">
    <citation type="submission" date="2022-04" db="EMBL/GenBank/DDBJ databases">
        <title>Genome of the entomopathogenic fungus Entomophthora muscae.</title>
        <authorList>
            <person name="Elya C."/>
            <person name="Lovett B.R."/>
            <person name="Lee E."/>
            <person name="Macias A.M."/>
            <person name="Hajek A.E."/>
            <person name="De Bivort B.L."/>
            <person name="Kasson M.T."/>
            <person name="De Fine Licht H.H."/>
            <person name="Stajich J.E."/>
        </authorList>
    </citation>
    <scope>NUCLEOTIDE SEQUENCE</scope>
    <source>
        <strain evidence="1">Berkeley</strain>
    </source>
</reference>
<evidence type="ECO:0000313" key="1">
    <source>
        <dbReference type="EMBL" id="KAJ9055327.1"/>
    </source>
</evidence>
<organism evidence="1 2">
    <name type="scientific">Entomophthora muscae</name>
    <dbReference type="NCBI Taxonomy" id="34485"/>
    <lineage>
        <taxon>Eukaryota</taxon>
        <taxon>Fungi</taxon>
        <taxon>Fungi incertae sedis</taxon>
        <taxon>Zoopagomycota</taxon>
        <taxon>Entomophthoromycotina</taxon>
        <taxon>Entomophthoromycetes</taxon>
        <taxon>Entomophthorales</taxon>
        <taxon>Entomophthoraceae</taxon>
        <taxon>Entomophthora</taxon>
    </lineage>
</organism>
<sequence length="71" mass="7835">MTTNSPGPAAPAILLIDPAAPTPMLFRPLGAQFDPIHFTKYSLNLDFSKFTLENILLADHLERSHKPETFG</sequence>
<proteinExistence type="predicted"/>